<keyword evidence="1" id="KW-1133">Transmembrane helix</keyword>
<dbReference type="AlphaFoldDB" id="R4KI15"/>
<protein>
    <recommendedName>
        <fullName evidence="4">DUF3307 domain-containing protein</fullName>
    </recommendedName>
</protein>
<evidence type="ECO:0000313" key="3">
    <source>
        <dbReference type="Proteomes" id="UP000013520"/>
    </source>
</evidence>
<sequence>MNLFAWLLVGHLVGDYLLQNRWMAEGKTTRWAPLLVHSTVYTLAVALPAVAAGGLSWRGILLVFLAHLVLDRRGFVHFWTERVTGSANVPWLVIMADQAWHILVLSLATLV</sequence>
<dbReference type="KEGG" id="dgi:Desgi_2853"/>
<dbReference type="InterPro" id="IPR021737">
    <property type="entry name" value="Phage_phiKZ_Orf197"/>
</dbReference>
<dbReference type="HOGENOM" id="CLU_170181_0_0_9"/>
<keyword evidence="3" id="KW-1185">Reference proteome</keyword>
<dbReference type="Pfam" id="PF11750">
    <property type="entry name" value="DUF3307"/>
    <property type="match status" value="1"/>
</dbReference>
<gene>
    <name evidence="2" type="ORF">Desgi_2853</name>
</gene>
<name>R4KI15_9FIRM</name>
<proteinExistence type="predicted"/>
<dbReference type="OrthoDB" id="5122730at2"/>
<dbReference type="eggNOG" id="ENOG50338QB">
    <property type="taxonomic scope" value="Bacteria"/>
</dbReference>
<evidence type="ECO:0000313" key="2">
    <source>
        <dbReference type="EMBL" id="AGL02254.1"/>
    </source>
</evidence>
<keyword evidence="1" id="KW-0472">Membrane</keyword>
<dbReference type="RefSeq" id="WP_006523563.1">
    <property type="nucleotide sequence ID" value="NC_021184.1"/>
</dbReference>
<organism evidence="2 3">
    <name type="scientific">Desulfoscipio gibsoniae DSM 7213</name>
    <dbReference type="NCBI Taxonomy" id="767817"/>
    <lineage>
        <taxon>Bacteria</taxon>
        <taxon>Bacillati</taxon>
        <taxon>Bacillota</taxon>
        <taxon>Clostridia</taxon>
        <taxon>Eubacteriales</taxon>
        <taxon>Desulfallaceae</taxon>
        <taxon>Desulfoscipio</taxon>
    </lineage>
</organism>
<evidence type="ECO:0008006" key="4">
    <source>
        <dbReference type="Google" id="ProtNLM"/>
    </source>
</evidence>
<reference evidence="2 3" key="1">
    <citation type="submission" date="2012-01" db="EMBL/GenBank/DDBJ databases">
        <title>Complete sequence of Desulfotomaculum gibsoniae DSM 7213.</title>
        <authorList>
            <consortium name="US DOE Joint Genome Institute"/>
            <person name="Lucas S."/>
            <person name="Han J."/>
            <person name="Lapidus A."/>
            <person name="Cheng J.-F."/>
            <person name="Goodwin L."/>
            <person name="Pitluck S."/>
            <person name="Peters L."/>
            <person name="Ovchinnikova G."/>
            <person name="Teshima H."/>
            <person name="Detter J.C."/>
            <person name="Han C."/>
            <person name="Tapia R."/>
            <person name="Land M."/>
            <person name="Hauser L."/>
            <person name="Kyrpides N."/>
            <person name="Ivanova N."/>
            <person name="Pagani I."/>
            <person name="Parshina S."/>
            <person name="Plugge C."/>
            <person name="Muyzer G."/>
            <person name="Kuever J."/>
            <person name="Ivanova A."/>
            <person name="Nazina T."/>
            <person name="Klenk H.-P."/>
            <person name="Brambilla E."/>
            <person name="Spring S."/>
            <person name="Stams A.F."/>
            <person name="Woyke T."/>
        </authorList>
    </citation>
    <scope>NUCLEOTIDE SEQUENCE [LARGE SCALE GENOMIC DNA]</scope>
    <source>
        <strain evidence="2 3">DSM 7213</strain>
    </source>
</reference>
<accession>R4KI15</accession>
<dbReference type="STRING" id="767817.Desgi_2853"/>
<feature type="transmembrane region" description="Helical" evidence="1">
    <location>
        <begin position="42"/>
        <end position="70"/>
    </location>
</feature>
<evidence type="ECO:0000256" key="1">
    <source>
        <dbReference type="SAM" id="Phobius"/>
    </source>
</evidence>
<dbReference type="Proteomes" id="UP000013520">
    <property type="component" value="Chromosome"/>
</dbReference>
<dbReference type="EMBL" id="CP003273">
    <property type="protein sequence ID" value="AGL02254.1"/>
    <property type="molecule type" value="Genomic_DNA"/>
</dbReference>
<keyword evidence="1" id="KW-0812">Transmembrane</keyword>